<dbReference type="Gene3D" id="3.40.630.30">
    <property type="match status" value="1"/>
</dbReference>
<dbReference type="PANTHER" id="PTHR43415">
    <property type="entry name" value="SPERMIDINE N(1)-ACETYLTRANSFERASE"/>
    <property type="match status" value="1"/>
</dbReference>
<comment type="caution">
    <text evidence="2">The sequence shown here is derived from an EMBL/GenBank/DDBJ whole genome shotgun (WGS) entry which is preliminary data.</text>
</comment>
<keyword evidence="3" id="KW-1185">Reference proteome</keyword>
<dbReference type="PROSITE" id="PS51186">
    <property type="entry name" value="GNAT"/>
    <property type="match status" value="1"/>
</dbReference>
<gene>
    <name evidence="2" type="ORF">CGZ90_02145</name>
</gene>
<organism evidence="2 3">
    <name type="scientific">Fictibacillus aquaticus</name>
    <dbReference type="NCBI Taxonomy" id="2021314"/>
    <lineage>
        <taxon>Bacteria</taxon>
        <taxon>Bacillati</taxon>
        <taxon>Bacillota</taxon>
        <taxon>Bacilli</taxon>
        <taxon>Bacillales</taxon>
        <taxon>Fictibacillaceae</taxon>
        <taxon>Fictibacillus</taxon>
    </lineage>
</organism>
<sequence>MYILQLHHSFTAKNGNIVTLRPAKEKDADDIITSVKEIVEAGEYLQKETARSLEEELSFINEMKEKGNMYTVVEVGGKAVGICRIVKSELEMKKHTGNFRTWISSDGQGLGISHEIMSYSINWASENGLYKIWLTVFAENEIAVKVYKKAGFIEEGRQKGQVKINGQLQDEILMAYFL</sequence>
<name>A0A235FCG5_9BACL</name>
<accession>A0A235FCG5</accession>
<dbReference type="Pfam" id="PF13420">
    <property type="entry name" value="Acetyltransf_4"/>
    <property type="match status" value="1"/>
</dbReference>
<reference evidence="2 3" key="1">
    <citation type="submission" date="2017-07" db="EMBL/GenBank/DDBJ databases">
        <title>Fictibacillus sp. nov. GDSW-R2A3 Genome sequencing and assembly.</title>
        <authorList>
            <person name="Mayilraj S."/>
        </authorList>
    </citation>
    <scope>NUCLEOTIDE SEQUENCE [LARGE SCALE GENOMIC DNA]</scope>
    <source>
        <strain evidence="2 3">GDSW-R2A3</strain>
    </source>
</reference>
<dbReference type="SUPFAM" id="SSF55729">
    <property type="entry name" value="Acyl-CoA N-acyltransferases (Nat)"/>
    <property type="match status" value="1"/>
</dbReference>
<keyword evidence="2" id="KW-0808">Transferase</keyword>
<dbReference type="OrthoDB" id="9773249at2"/>
<protein>
    <submittedName>
        <fullName evidence="2">GNAT family N-acetyltransferase</fullName>
    </submittedName>
</protein>
<evidence type="ECO:0000313" key="3">
    <source>
        <dbReference type="Proteomes" id="UP000215059"/>
    </source>
</evidence>
<dbReference type="GO" id="GO:0016747">
    <property type="term" value="F:acyltransferase activity, transferring groups other than amino-acyl groups"/>
    <property type="evidence" value="ECO:0007669"/>
    <property type="project" value="InterPro"/>
</dbReference>
<dbReference type="PANTHER" id="PTHR43415:SF3">
    <property type="entry name" value="GNAT-FAMILY ACETYLTRANSFERASE"/>
    <property type="match status" value="1"/>
</dbReference>
<dbReference type="AlphaFoldDB" id="A0A235FCG5"/>
<dbReference type="CDD" id="cd04301">
    <property type="entry name" value="NAT_SF"/>
    <property type="match status" value="1"/>
</dbReference>
<feature type="domain" description="N-acetyltransferase" evidence="1">
    <location>
        <begin position="18"/>
        <end position="178"/>
    </location>
</feature>
<evidence type="ECO:0000313" key="2">
    <source>
        <dbReference type="EMBL" id="OYD58724.1"/>
    </source>
</evidence>
<dbReference type="InterPro" id="IPR000182">
    <property type="entry name" value="GNAT_dom"/>
</dbReference>
<dbReference type="EMBL" id="NOII01000001">
    <property type="protein sequence ID" value="OYD58724.1"/>
    <property type="molecule type" value="Genomic_DNA"/>
</dbReference>
<proteinExistence type="predicted"/>
<dbReference type="InterPro" id="IPR016181">
    <property type="entry name" value="Acyl_CoA_acyltransferase"/>
</dbReference>
<dbReference type="Proteomes" id="UP000215059">
    <property type="component" value="Unassembled WGS sequence"/>
</dbReference>
<evidence type="ECO:0000259" key="1">
    <source>
        <dbReference type="PROSITE" id="PS51186"/>
    </source>
</evidence>